<evidence type="ECO:0000259" key="3">
    <source>
        <dbReference type="Pfam" id="PF07510"/>
    </source>
</evidence>
<protein>
    <submittedName>
        <fullName evidence="4">HNH endonuclease family protein</fullName>
    </submittedName>
</protein>
<dbReference type="EMBL" id="QGUI02000131">
    <property type="protein sequence ID" value="MFO7192791.1"/>
    <property type="molecule type" value="Genomic_DNA"/>
</dbReference>
<accession>A0ABD6FHN7</accession>
<keyword evidence="2" id="KW-0732">Signal</keyword>
<gene>
    <name evidence="4" type="ORF">DIU77_011170</name>
</gene>
<sequence>MSFTFRRALTVLGSTALLSTGVAATSSGSAIAEPPNIPDPATAASMLSQLTVRPDGSQDGYDRDKFPHWSNQGNSCNTREVVLRRDGTNVQVGDDCYPISGSWYSPFDGATWTDPSDVDIDHMVPLAEAWRTGASHWTQAERKAFANDLNSPQLIAVTDDVNQSKGDKGPEDWKPPSQSYWCTYARMWIGVKYKYDLTTSSNEKAALNDMLDRC</sequence>
<evidence type="ECO:0000313" key="4">
    <source>
        <dbReference type="EMBL" id="MFO7192791.1"/>
    </source>
</evidence>
<dbReference type="InterPro" id="IPR011089">
    <property type="entry name" value="GmrSD_C"/>
</dbReference>
<proteinExistence type="predicted"/>
<dbReference type="Pfam" id="PF07510">
    <property type="entry name" value="GmrSD_C"/>
    <property type="match status" value="1"/>
</dbReference>
<organism evidence="4 5">
    <name type="scientific">Thermocrispum agreste</name>
    <dbReference type="NCBI Taxonomy" id="37925"/>
    <lineage>
        <taxon>Bacteria</taxon>
        <taxon>Bacillati</taxon>
        <taxon>Actinomycetota</taxon>
        <taxon>Actinomycetes</taxon>
        <taxon>Pseudonocardiales</taxon>
        <taxon>Pseudonocardiaceae</taxon>
        <taxon>Thermocrispum</taxon>
    </lineage>
</organism>
<feature type="chain" id="PRO_5044832984" evidence="2">
    <location>
        <begin position="33"/>
        <end position="214"/>
    </location>
</feature>
<keyword evidence="4" id="KW-0255">Endonuclease</keyword>
<keyword evidence="4" id="KW-0378">Hydrolase</keyword>
<keyword evidence="4" id="KW-0540">Nuclease</keyword>
<reference evidence="4 5" key="1">
    <citation type="journal article" date="2021" name="BMC Genomics">
        <title>Genome-resolved metagenome and metatranscriptome analyses of thermophilic composting reveal key bacterial players and their metabolic interactions.</title>
        <authorList>
            <person name="Braga L.P.P."/>
            <person name="Pereira R.V."/>
            <person name="Martins L.F."/>
            <person name="Moura L.M.S."/>
            <person name="Sanchez F.B."/>
            <person name="Patane J.S.L."/>
            <person name="da Silva A.M."/>
            <person name="Setubal J.C."/>
        </authorList>
    </citation>
    <scope>NUCLEOTIDE SEQUENCE [LARGE SCALE GENOMIC DNA]</scope>
    <source>
        <strain evidence="4">ZC4RG45</strain>
    </source>
</reference>
<feature type="region of interest" description="Disordered" evidence="1">
    <location>
        <begin position="52"/>
        <end position="72"/>
    </location>
</feature>
<comment type="caution">
    <text evidence="4">The sequence shown here is derived from an EMBL/GenBank/DDBJ whole genome shotgun (WGS) entry which is preliminary data.</text>
</comment>
<feature type="domain" description="GmrSD restriction endonucleases C-terminal" evidence="3">
    <location>
        <begin position="113"/>
        <end position="207"/>
    </location>
</feature>
<evidence type="ECO:0000313" key="5">
    <source>
        <dbReference type="Proteomes" id="UP000249324"/>
    </source>
</evidence>
<dbReference type="Proteomes" id="UP000249324">
    <property type="component" value="Unassembled WGS sequence"/>
</dbReference>
<name>A0ABD6FHN7_9PSEU</name>
<evidence type="ECO:0000256" key="2">
    <source>
        <dbReference type="SAM" id="SignalP"/>
    </source>
</evidence>
<dbReference type="AlphaFoldDB" id="A0ABD6FHN7"/>
<evidence type="ECO:0000256" key="1">
    <source>
        <dbReference type="SAM" id="MobiDB-lite"/>
    </source>
</evidence>
<dbReference type="PANTHER" id="PTHR24094">
    <property type="entry name" value="SECRETED PROTEIN"/>
    <property type="match status" value="1"/>
</dbReference>
<dbReference type="GO" id="GO:0004519">
    <property type="term" value="F:endonuclease activity"/>
    <property type="evidence" value="ECO:0007669"/>
    <property type="project" value="UniProtKB-KW"/>
</dbReference>
<dbReference type="PANTHER" id="PTHR24094:SF15">
    <property type="entry name" value="AMP-DEPENDENT SYNTHETASE_LIGASE DOMAIN-CONTAINING PROTEIN-RELATED"/>
    <property type="match status" value="1"/>
</dbReference>
<feature type="signal peptide" evidence="2">
    <location>
        <begin position="1"/>
        <end position="32"/>
    </location>
</feature>